<proteinExistence type="predicted"/>
<keyword evidence="2" id="KW-0472">Membrane</keyword>
<feature type="compositionally biased region" description="Basic and acidic residues" evidence="1">
    <location>
        <begin position="59"/>
        <end position="95"/>
    </location>
</feature>
<dbReference type="SUPFAM" id="SSF81558">
    <property type="entry name" value="Photosystem I subunits PsaA/PsaB"/>
    <property type="match status" value="1"/>
</dbReference>
<evidence type="ECO:0000256" key="2">
    <source>
        <dbReference type="SAM" id="Phobius"/>
    </source>
</evidence>
<feature type="transmembrane region" description="Helical" evidence="2">
    <location>
        <begin position="12"/>
        <end position="32"/>
    </location>
</feature>
<accession>A0ABS8S0P1</accession>
<gene>
    <name evidence="3" type="ORF">HAX54_016512</name>
</gene>
<comment type="caution">
    <text evidence="3">The sequence shown here is derived from an EMBL/GenBank/DDBJ whole genome shotgun (WGS) entry which is preliminary data.</text>
</comment>
<dbReference type="InterPro" id="IPR036408">
    <property type="entry name" value="PSI_PsaA/B_sf"/>
</dbReference>
<evidence type="ECO:0000313" key="4">
    <source>
        <dbReference type="Proteomes" id="UP000823775"/>
    </source>
</evidence>
<evidence type="ECO:0008006" key="5">
    <source>
        <dbReference type="Google" id="ProtNLM"/>
    </source>
</evidence>
<keyword evidence="2" id="KW-0812">Transmembrane</keyword>
<sequence>MDNRHCSHITWISGFLIVGVAAHAAIFMAFVIDGQARKRPHLPDKRQQRDWMSRVTGKRLSDQEDRQPPETKPIHIEQRQKRSNDDPLRRSKKWNLEREGKLSEEIRNEAEIKIPSGKTARRDSFPRIGYKNVLSPPANPRVPEKKRASILRAISDPPDKKLNPHRRESVWTYPPRDSWNFVDCIEKNAEGNGSSSGPLQLEVVYGIGVTFIEPLYYSPFFSRENIYGYSDDF</sequence>
<dbReference type="Proteomes" id="UP000823775">
    <property type="component" value="Unassembled WGS sequence"/>
</dbReference>
<keyword evidence="4" id="KW-1185">Reference proteome</keyword>
<feature type="compositionally biased region" description="Basic and acidic residues" evidence="1">
    <location>
        <begin position="41"/>
        <end position="52"/>
    </location>
</feature>
<keyword evidence="2" id="KW-1133">Transmembrane helix</keyword>
<evidence type="ECO:0000256" key="1">
    <source>
        <dbReference type="SAM" id="MobiDB-lite"/>
    </source>
</evidence>
<reference evidence="3 4" key="1">
    <citation type="journal article" date="2021" name="BMC Genomics">
        <title>Datura genome reveals duplications of psychoactive alkaloid biosynthetic genes and high mutation rate following tissue culture.</title>
        <authorList>
            <person name="Rajewski A."/>
            <person name="Carter-House D."/>
            <person name="Stajich J."/>
            <person name="Litt A."/>
        </authorList>
    </citation>
    <scope>NUCLEOTIDE SEQUENCE [LARGE SCALE GENOMIC DNA]</scope>
    <source>
        <strain evidence="3">AR-01</strain>
    </source>
</reference>
<dbReference type="EMBL" id="JACEIK010000207">
    <property type="protein sequence ID" value="MCD7452407.1"/>
    <property type="molecule type" value="Genomic_DNA"/>
</dbReference>
<name>A0ABS8S0P1_DATST</name>
<organism evidence="3 4">
    <name type="scientific">Datura stramonium</name>
    <name type="common">Jimsonweed</name>
    <name type="synonym">Common thornapple</name>
    <dbReference type="NCBI Taxonomy" id="4076"/>
    <lineage>
        <taxon>Eukaryota</taxon>
        <taxon>Viridiplantae</taxon>
        <taxon>Streptophyta</taxon>
        <taxon>Embryophyta</taxon>
        <taxon>Tracheophyta</taxon>
        <taxon>Spermatophyta</taxon>
        <taxon>Magnoliopsida</taxon>
        <taxon>eudicotyledons</taxon>
        <taxon>Gunneridae</taxon>
        <taxon>Pentapetalae</taxon>
        <taxon>asterids</taxon>
        <taxon>lamiids</taxon>
        <taxon>Solanales</taxon>
        <taxon>Solanaceae</taxon>
        <taxon>Solanoideae</taxon>
        <taxon>Datureae</taxon>
        <taxon>Datura</taxon>
    </lineage>
</organism>
<feature type="region of interest" description="Disordered" evidence="1">
    <location>
        <begin position="39"/>
        <end position="95"/>
    </location>
</feature>
<evidence type="ECO:0000313" key="3">
    <source>
        <dbReference type="EMBL" id="MCD7452407.1"/>
    </source>
</evidence>
<protein>
    <recommendedName>
        <fullName evidence="5">Transmembrane protein</fullName>
    </recommendedName>
</protein>